<dbReference type="GO" id="GO:0003964">
    <property type="term" value="F:RNA-directed DNA polymerase activity"/>
    <property type="evidence" value="ECO:0007669"/>
    <property type="project" value="UniProtKB-KW"/>
</dbReference>
<evidence type="ECO:0000313" key="4">
    <source>
        <dbReference type="Proteomes" id="UP000482155"/>
    </source>
</evidence>
<sequence length="586" mass="67075">MTASSNTDVDAAFTRKADWSAIDWRACYGEVRKLQARIAKAVQQGRWRKVKSLQWLLTHAFSAKALAVRRVTENQGKHTPGVDGVTWSTPQEKSEAIDSLKRRGYRPMPLRRVYIPKANGKRRPLSIPVKKDLAMQALYKLALEPIAETTGDQNSYGFRLGRCTADAIEQIFILTARKGSATWILEGDIKSCFDEICHEWMQKNICIDKRILAQWLKAGYIEKRKLFPTEAGCPQGGILSPALANMALDGLEELLGTFYGSERIDHHKNRSTRNQVYLVRYADDFIITGKSKDILEQEVKPMVRDFLAERGLHLSEEKTRITHLSEGFDFLGQHIRKYHAGTTKEKLLITPAKKNVKAFLTEIRDVIRALKSAKQETLIRVLNPKITGWANYHRHVVASKTFATVDHQIWKALWRWAKRRHPQKGRHWIANRYFQLEGNRHWVFGCDEQQKDGSTLHLRLKQASDVKIQRHIKIQGAANPFDASCEEYFEKRESAKMANRLSSRRTLLAIWRRQNGRCALCGERITTETGWDLHHVIRKIDGGSDSSGNLCLLHPVCHRQGHSSGFKFVLPVGFDYLTSCDSSRVR</sequence>
<dbReference type="CDD" id="cd00085">
    <property type="entry name" value="HNHc"/>
    <property type="match status" value="1"/>
</dbReference>
<dbReference type="Pfam" id="PF08388">
    <property type="entry name" value="GIIM"/>
    <property type="match status" value="1"/>
</dbReference>
<dbReference type="GO" id="GO:0004519">
    <property type="term" value="F:endonuclease activity"/>
    <property type="evidence" value="ECO:0007669"/>
    <property type="project" value="InterPro"/>
</dbReference>
<dbReference type="SUPFAM" id="SSF56672">
    <property type="entry name" value="DNA/RNA polymerases"/>
    <property type="match status" value="1"/>
</dbReference>
<dbReference type="RefSeq" id="WP_163960727.1">
    <property type="nucleotide sequence ID" value="NZ_JAAIVB010000011.1"/>
</dbReference>
<gene>
    <name evidence="3" type="primary">ltrA</name>
    <name evidence="3" type="ORF">G3574_04010</name>
</gene>
<name>A0A6B3SNA4_9BURK</name>
<keyword evidence="3" id="KW-0808">Transferase</keyword>
<dbReference type="PROSITE" id="PS50878">
    <property type="entry name" value="RT_POL"/>
    <property type="match status" value="1"/>
</dbReference>
<dbReference type="InterPro" id="IPR000477">
    <property type="entry name" value="RT_dom"/>
</dbReference>
<proteinExistence type="inferred from homology"/>
<feature type="domain" description="Reverse transcriptase" evidence="2">
    <location>
        <begin position="96"/>
        <end position="335"/>
    </location>
</feature>
<dbReference type="Pfam" id="PF00078">
    <property type="entry name" value="RVT_1"/>
    <property type="match status" value="1"/>
</dbReference>
<dbReference type="Pfam" id="PF01844">
    <property type="entry name" value="HNH"/>
    <property type="match status" value="1"/>
</dbReference>
<dbReference type="InterPro" id="IPR003615">
    <property type="entry name" value="HNH_nuc"/>
</dbReference>
<organism evidence="3 4">
    <name type="scientific">Noviherbaspirillum galbum</name>
    <dbReference type="NCBI Taxonomy" id="2709383"/>
    <lineage>
        <taxon>Bacteria</taxon>
        <taxon>Pseudomonadati</taxon>
        <taxon>Pseudomonadota</taxon>
        <taxon>Betaproteobacteria</taxon>
        <taxon>Burkholderiales</taxon>
        <taxon>Oxalobacteraceae</taxon>
        <taxon>Noviherbaspirillum</taxon>
    </lineage>
</organism>
<comment type="similarity">
    <text evidence="1">Belongs to the bacterial reverse transcriptase family.</text>
</comment>
<dbReference type="EMBL" id="JAAIVB010000011">
    <property type="protein sequence ID" value="NEX60236.1"/>
    <property type="molecule type" value="Genomic_DNA"/>
</dbReference>
<dbReference type="AlphaFoldDB" id="A0A6B3SNA4"/>
<dbReference type="Proteomes" id="UP000482155">
    <property type="component" value="Unassembled WGS sequence"/>
</dbReference>
<evidence type="ECO:0000313" key="3">
    <source>
        <dbReference type="EMBL" id="NEX60236.1"/>
    </source>
</evidence>
<dbReference type="NCBIfam" id="TIGR04416">
    <property type="entry name" value="group_II_RT_mat"/>
    <property type="match status" value="1"/>
</dbReference>
<dbReference type="GO" id="GO:0008270">
    <property type="term" value="F:zinc ion binding"/>
    <property type="evidence" value="ECO:0007669"/>
    <property type="project" value="InterPro"/>
</dbReference>
<evidence type="ECO:0000259" key="2">
    <source>
        <dbReference type="PROSITE" id="PS50878"/>
    </source>
</evidence>
<dbReference type="InterPro" id="IPR025960">
    <property type="entry name" value="RVT_N"/>
</dbReference>
<keyword evidence="4" id="KW-1185">Reference proteome</keyword>
<dbReference type="PANTHER" id="PTHR34047:SF10">
    <property type="entry name" value="GROUP II INTRON-ASSOCIATED OPEN READING FRAME"/>
    <property type="match status" value="1"/>
</dbReference>
<keyword evidence="3" id="KW-0695">RNA-directed DNA polymerase</keyword>
<accession>A0A6B3SNA4</accession>
<evidence type="ECO:0000256" key="1">
    <source>
        <dbReference type="ARBA" id="ARBA00034120"/>
    </source>
</evidence>
<dbReference type="SMART" id="SM00507">
    <property type="entry name" value="HNHc"/>
    <property type="match status" value="1"/>
</dbReference>
<protein>
    <submittedName>
        <fullName evidence="3">Group II intron reverse transcriptase/maturase</fullName>
        <ecNumber evidence="3">2.7.7.49</ecNumber>
    </submittedName>
</protein>
<keyword evidence="3" id="KW-0548">Nucleotidyltransferase</keyword>
<dbReference type="CDD" id="cd01651">
    <property type="entry name" value="RT_G2_intron"/>
    <property type="match status" value="1"/>
</dbReference>
<dbReference type="InterPro" id="IPR002711">
    <property type="entry name" value="HNH"/>
</dbReference>
<comment type="caution">
    <text evidence="3">The sequence shown here is derived from an EMBL/GenBank/DDBJ whole genome shotgun (WGS) entry which is preliminary data.</text>
</comment>
<reference evidence="3 4" key="1">
    <citation type="submission" date="2020-02" db="EMBL/GenBank/DDBJ databases">
        <authorList>
            <person name="Kim M.K."/>
        </authorList>
    </citation>
    <scope>NUCLEOTIDE SEQUENCE [LARGE SCALE GENOMIC DNA]</scope>
    <source>
        <strain evidence="3 4">17J57-3</strain>
    </source>
</reference>
<dbReference type="InterPro" id="IPR030931">
    <property type="entry name" value="Group_II_RT_mat"/>
</dbReference>
<dbReference type="InterPro" id="IPR043502">
    <property type="entry name" value="DNA/RNA_pol_sf"/>
</dbReference>
<dbReference type="InterPro" id="IPR013597">
    <property type="entry name" value="Mat_intron_G2"/>
</dbReference>
<dbReference type="InterPro" id="IPR051083">
    <property type="entry name" value="GrpII_Intron_Splice-Mob/Def"/>
</dbReference>
<dbReference type="GO" id="GO:0003676">
    <property type="term" value="F:nucleic acid binding"/>
    <property type="evidence" value="ECO:0007669"/>
    <property type="project" value="InterPro"/>
</dbReference>
<dbReference type="Gene3D" id="1.10.30.50">
    <property type="match status" value="1"/>
</dbReference>
<dbReference type="PANTHER" id="PTHR34047">
    <property type="entry name" value="NUCLEAR INTRON MATURASE 1, MITOCHONDRIAL-RELATED"/>
    <property type="match status" value="1"/>
</dbReference>
<dbReference type="Pfam" id="PF13655">
    <property type="entry name" value="RVT_N"/>
    <property type="match status" value="1"/>
</dbReference>
<dbReference type="EC" id="2.7.7.49" evidence="3"/>